<evidence type="ECO:0000259" key="6">
    <source>
        <dbReference type="PROSITE" id="PS50011"/>
    </source>
</evidence>
<evidence type="ECO:0000256" key="4">
    <source>
        <dbReference type="ARBA" id="ARBA00022777"/>
    </source>
</evidence>
<dbReference type="SUPFAM" id="SSF56112">
    <property type="entry name" value="Protein kinase-like (PK-like)"/>
    <property type="match status" value="1"/>
</dbReference>
<name>A0A9Q0LZC1_BLOTA</name>
<dbReference type="InterPro" id="IPR011009">
    <property type="entry name" value="Kinase-like_dom_sf"/>
</dbReference>
<dbReference type="PANTHER" id="PTHR24345">
    <property type="entry name" value="SERINE/THREONINE-PROTEIN KINASE PLK"/>
    <property type="match status" value="1"/>
</dbReference>
<keyword evidence="2" id="KW-0808">Transferase</keyword>
<protein>
    <recommendedName>
        <fullName evidence="6">Protein kinase domain-containing protein</fullName>
    </recommendedName>
</protein>
<dbReference type="Pfam" id="PF00069">
    <property type="entry name" value="Pkinase"/>
    <property type="match status" value="1"/>
</dbReference>
<dbReference type="GO" id="GO:0005634">
    <property type="term" value="C:nucleus"/>
    <property type="evidence" value="ECO:0007669"/>
    <property type="project" value="TreeGrafter"/>
</dbReference>
<keyword evidence="8" id="KW-1185">Reference proteome</keyword>
<evidence type="ECO:0000313" key="8">
    <source>
        <dbReference type="Proteomes" id="UP001142055"/>
    </source>
</evidence>
<feature type="domain" description="Protein kinase" evidence="6">
    <location>
        <begin position="9"/>
        <end position="271"/>
    </location>
</feature>
<dbReference type="OMA" id="LQHEYTI"/>
<dbReference type="PIRSF" id="PIRSF000654">
    <property type="entry name" value="Integrin-linked_kinase"/>
    <property type="match status" value="1"/>
</dbReference>
<proteinExistence type="predicted"/>
<keyword evidence="5" id="KW-0067">ATP-binding</keyword>
<evidence type="ECO:0000256" key="5">
    <source>
        <dbReference type="ARBA" id="ARBA00022840"/>
    </source>
</evidence>
<evidence type="ECO:0000313" key="7">
    <source>
        <dbReference type="EMBL" id="KAJ6216390.1"/>
    </source>
</evidence>
<keyword evidence="4" id="KW-0418">Kinase</keyword>
<dbReference type="Proteomes" id="UP001142055">
    <property type="component" value="Chromosome 3"/>
</dbReference>
<dbReference type="Gene3D" id="1.10.510.10">
    <property type="entry name" value="Transferase(Phosphotransferase) domain 1"/>
    <property type="match status" value="1"/>
</dbReference>
<keyword evidence="3" id="KW-0547">Nucleotide-binding</keyword>
<comment type="caution">
    <text evidence="7">The sequence shown here is derived from an EMBL/GenBank/DDBJ whole genome shotgun (WGS) entry which is preliminary data.</text>
</comment>
<organism evidence="7 8">
    <name type="scientific">Blomia tropicalis</name>
    <name type="common">Mite</name>
    <dbReference type="NCBI Taxonomy" id="40697"/>
    <lineage>
        <taxon>Eukaryota</taxon>
        <taxon>Metazoa</taxon>
        <taxon>Ecdysozoa</taxon>
        <taxon>Arthropoda</taxon>
        <taxon>Chelicerata</taxon>
        <taxon>Arachnida</taxon>
        <taxon>Acari</taxon>
        <taxon>Acariformes</taxon>
        <taxon>Sarcoptiformes</taxon>
        <taxon>Astigmata</taxon>
        <taxon>Glycyphagoidea</taxon>
        <taxon>Echimyopodidae</taxon>
        <taxon>Blomia</taxon>
    </lineage>
</organism>
<dbReference type="GO" id="GO:0005524">
    <property type="term" value="F:ATP binding"/>
    <property type="evidence" value="ECO:0007669"/>
    <property type="project" value="UniProtKB-KW"/>
</dbReference>
<accession>A0A9Q0LZC1</accession>
<dbReference type="SMART" id="SM00220">
    <property type="entry name" value="S_TKc"/>
    <property type="match status" value="1"/>
</dbReference>
<dbReference type="GO" id="GO:0004674">
    <property type="term" value="F:protein serine/threonine kinase activity"/>
    <property type="evidence" value="ECO:0007669"/>
    <property type="project" value="UniProtKB-KW"/>
</dbReference>
<dbReference type="PANTHER" id="PTHR24345:SF0">
    <property type="entry name" value="CELL CYCLE SERINE_THREONINE-PROTEIN KINASE CDC5_MSD2"/>
    <property type="match status" value="1"/>
</dbReference>
<dbReference type="EMBL" id="JAPWDV010000003">
    <property type="protein sequence ID" value="KAJ6216390.1"/>
    <property type="molecule type" value="Genomic_DNA"/>
</dbReference>
<dbReference type="InterPro" id="IPR000719">
    <property type="entry name" value="Prot_kinase_dom"/>
</dbReference>
<dbReference type="PROSITE" id="PS00108">
    <property type="entry name" value="PROTEIN_KINASE_ST"/>
    <property type="match status" value="1"/>
</dbReference>
<dbReference type="InterPro" id="IPR008271">
    <property type="entry name" value="Ser/Thr_kinase_AS"/>
</dbReference>
<evidence type="ECO:0000256" key="2">
    <source>
        <dbReference type="ARBA" id="ARBA00022679"/>
    </source>
</evidence>
<evidence type="ECO:0000256" key="3">
    <source>
        <dbReference type="ARBA" id="ARBA00022741"/>
    </source>
</evidence>
<keyword evidence="1" id="KW-0723">Serine/threonine-protein kinase</keyword>
<dbReference type="AlphaFoldDB" id="A0A9Q0LZC1"/>
<evidence type="ECO:0000256" key="1">
    <source>
        <dbReference type="ARBA" id="ARBA00022527"/>
    </source>
</evidence>
<dbReference type="PROSITE" id="PS50011">
    <property type="entry name" value="PROTEIN_KINASE_DOM"/>
    <property type="match status" value="1"/>
</dbReference>
<reference evidence="7" key="1">
    <citation type="submission" date="2022-12" db="EMBL/GenBank/DDBJ databases">
        <title>Genome assemblies of Blomia tropicalis.</title>
        <authorList>
            <person name="Cui Y."/>
        </authorList>
    </citation>
    <scope>NUCLEOTIDE SEQUENCE</scope>
    <source>
        <tissue evidence="7">Adult mites</tissue>
    </source>
</reference>
<dbReference type="OrthoDB" id="6492282at2759"/>
<gene>
    <name evidence="7" type="ORF">RDWZM_007547</name>
</gene>
<sequence>MEILIERGYVDFIRLDSGGQANVYKTMKDGKQYAIKVVQVDLNKPQAKLDKDLKRELTIMHGLRHPNCMAVVDLFRTRIRVYIVMNFMPNGNIGNRVRKSGPLCEWNVKCWWPPIVRAVRYLHLNKIAHRDLKLDNILLDQHFNPIVSDFGFSRFIELDDNGQQLPLNETFCGTLSHHSPQMLMRQPYLPFGVDVWCLGIMFFIMLNQKYPFEKREGKQRMYQRQMEKDYHLKPEIKTKVSQQATQMIDFLLEPNQTLRPNVDQICQHPWFPIAHLQLELKEQLRKKNKIEFIE</sequence>